<evidence type="ECO:0000313" key="19">
    <source>
        <dbReference type="Proteomes" id="UP000645828"/>
    </source>
</evidence>
<evidence type="ECO:0000256" key="15">
    <source>
        <dbReference type="ARBA" id="ARBA00030166"/>
    </source>
</evidence>
<evidence type="ECO:0000256" key="3">
    <source>
        <dbReference type="ARBA" id="ARBA00008713"/>
    </source>
</evidence>
<keyword evidence="6" id="KW-0813">Transport</keyword>
<dbReference type="PANTHER" id="PTHR17097:SF0">
    <property type="entry name" value="NADH DEHYDROGENASE [UBIQUINONE] 1 SUBUNIT C1, MITOCHONDRIAL"/>
    <property type="match status" value="1"/>
</dbReference>
<proteinExistence type="inferred from homology"/>
<feature type="compositionally biased region" description="Basic and acidic residues" evidence="17">
    <location>
        <begin position="99"/>
        <end position="109"/>
    </location>
</feature>
<keyword evidence="14" id="KW-0472">Membrane</keyword>
<comment type="subcellular location">
    <subcellularLocation>
        <location evidence="2">Mitochondrion inner membrane</location>
        <topology evidence="2">Single-pass membrane protein</topology>
        <orientation evidence="2">Matrix side</orientation>
    </subcellularLocation>
</comment>
<keyword evidence="9" id="KW-0999">Mitochondrion inner membrane</keyword>
<name>A0A811Y2F3_NYCPR</name>
<evidence type="ECO:0000256" key="17">
    <source>
        <dbReference type="SAM" id="MobiDB-lite"/>
    </source>
</evidence>
<reference evidence="18" key="1">
    <citation type="submission" date="2020-12" db="EMBL/GenBank/DDBJ databases">
        <authorList>
            <consortium name="Molecular Ecology Group"/>
        </authorList>
    </citation>
    <scope>NUCLEOTIDE SEQUENCE</scope>
    <source>
        <strain evidence="18">TBG_1078</strain>
    </source>
</reference>
<feature type="region of interest" description="Disordered" evidence="17">
    <location>
        <begin position="72"/>
        <end position="115"/>
    </location>
</feature>
<gene>
    <name evidence="18" type="ORF">NYPRO_LOCUS4000</name>
</gene>
<evidence type="ECO:0000256" key="5">
    <source>
        <dbReference type="ARBA" id="ARBA00016767"/>
    </source>
</evidence>
<keyword evidence="12" id="KW-1133">Transmembrane helix</keyword>
<evidence type="ECO:0000256" key="10">
    <source>
        <dbReference type="ARBA" id="ARBA00022946"/>
    </source>
</evidence>
<dbReference type="GO" id="GO:0005743">
    <property type="term" value="C:mitochondrial inner membrane"/>
    <property type="evidence" value="ECO:0007669"/>
    <property type="project" value="UniProtKB-SubCell"/>
</dbReference>
<evidence type="ECO:0000256" key="1">
    <source>
        <dbReference type="ARBA" id="ARBA00003195"/>
    </source>
</evidence>
<comment type="similarity">
    <text evidence="3">Belongs to the complex I NDUFC1 subunit family.</text>
</comment>
<evidence type="ECO:0000256" key="14">
    <source>
        <dbReference type="ARBA" id="ARBA00023136"/>
    </source>
</evidence>
<organism evidence="18 19">
    <name type="scientific">Nyctereutes procyonoides</name>
    <name type="common">Raccoon dog</name>
    <name type="synonym">Canis procyonoides</name>
    <dbReference type="NCBI Taxonomy" id="34880"/>
    <lineage>
        <taxon>Eukaryota</taxon>
        <taxon>Metazoa</taxon>
        <taxon>Chordata</taxon>
        <taxon>Craniata</taxon>
        <taxon>Vertebrata</taxon>
        <taxon>Euteleostomi</taxon>
        <taxon>Mammalia</taxon>
        <taxon>Eutheria</taxon>
        <taxon>Laurasiatheria</taxon>
        <taxon>Carnivora</taxon>
        <taxon>Caniformia</taxon>
        <taxon>Canidae</taxon>
        <taxon>Nyctereutes</taxon>
    </lineage>
</organism>
<protein>
    <recommendedName>
        <fullName evidence="5">NADH dehydrogenase [ubiquinone] 1 subunit C1, mitochondrial</fullName>
    </recommendedName>
    <alternativeName>
        <fullName evidence="15">Complex I-KFYI</fullName>
    </alternativeName>
    <alternativeName>
        <fullName evidence="16">NADH-ubiquinone oxidoreductase KFYI subunit</fullName>
    </alternativeName>
</protein>
<evidence type="ECO:0000256" key="6">
    <source>
        <dbReference type="ARBA" id="ARBA00022448"/>
    </source>
</evidence>
<dbReference type="Pfam" id="PF15088">
    <property type="entry name" value="NADH_dh_m_C1"/>
    <property type="match status" value="1"/>
</dbReference>
<evidence type="ECO:0000256" key="9">
    <source>
        <dbReference type="ARBA" id="ARBA00022792"/>
    </source>
</evidence>
<keyword evidence="11" id="KW-0249">Electron transport</keyword>
<keyword evidence="19" id="KW-1185">Reference proteome</keyword>
<dbReference type="PANTHER" id="PTHR17097">
    <property type="entry name" value="NADH-UBIQUINONE OXIDOREDUCTASE KFYI SUBUNIT"/>
    <property type="match status" value="1"/>
</dbReference>
<keyword evidence="8" id="KW-0812">Transmembrane</keyword>
<evidence type="ECO:0000256" key="13">
    <source>
        <dbReference type="ARBA" id="ARBA00023128"/>
    </source>
</evidence>
<accession>A0A811Y2F3</accession>
<dbReference type="AlphaFoldDB" id="A0A811Y2F3"/>
<comment type="subunit">
    <text evidence="4">Complex I is composed of 45 different subunits.</text>
</comment>
<dbReference type="GO" id="GO:0045271">
    <property type="term" value="C:respiratory chain complex I"/>
    <property type="evidence" value="ECO:0007669"/>
    <property type="project" value="InterPro"/>
</dbReference>
<comment type="function">
    <text evidence="1">Accessory subunit of the mitochondrial membrane respiratory chain NADH dehydrogenase (Complex I), that is believed not to be involved in catalysis. Complex I functions in the transfer of electrons from NADH to the respiratory chain. The immediate electron acceptor for the enzyme is believed to be ubiquinone.</text>
</comment>
<comment type="caution">
    <text evidence="18">The sequence shown here is derived from an EMBL/GenBank/DDBJ whole genome shotgun (WGS) entry which is preliminary data.</text>
</comment>
<evidence type="ECO:0000256" key="11">
    <source>
        <dbReference type="ARBA" id="ARBA00022982"/>
    </source>
</evidence>
<evidence type="ECO:0000256" key="8">
    <source>
        <dbReference type="ARBA" id="ARBA00022692"/>
    </source>
</evidence>
<keyword evidence="7" id="KW-0679">Respiratory chain</keyword>
<dbReference type="Proteomes" id="UP000645828">
    <property type="component" value="Unassembled WGS sequence"/>
</dbReference>
<keyword evidence="10" id="KW-0809">Transit peptide</keyword>
<evidence type="ECO:0000256" key="12">
    <source>
        <dbReference type="ARBA" id="ARBA00022989"/>
    </source>
</evidence>
<evidence type="ECO:0000313" key="18">
    <source>
        <dbReference type="EMBL" id="CAD7671205.1"/>
    </source>
</evidence>
<evidence type="ECO:0000256" key="7">
    <source>
        <dbReference type="ARBA" id="ARBA00022660"/>
    </source>
</evidence>
<evidence type="ECO:0000256" key="4">
    <source>
        <dbReference type="ARBA" id="ARBA00011533"/>
    </source>
</evidence>
<sequence length="115" mass="12335">MAPPVLCRPVSRLLAPARLPSAPRARWKFYVREPPRDGPDWPKVGLTLGTAVALWIHVSWRLRGARAPLVGGGGAGARGVGPPPSRGFAEGLSACDLTAEPRDQQKDGRLQQPRS</sequence>
<dbReference type="InterPro" id="IPR026192">
    <property type="entry name" value="NDUFC1"/>
</dbReference>
<evidence type="ECO:0000256" key="16">
    <source>
        <dbReference type="ARBA" id="ARBA00032841"/>
    </source>
</evidence>
<evidence type="ECO:0000256" key="2">
    <source>
        <dbReference type="ARBA" id="ARBA00004298"/>
    </source>
</evidence>
<dbReference type="EMBL" id="CAJHUB010000661">
    <property type="protein sequence ID" value="CAD7671205.1"/>
    <property type="molecule type" value="Genomic_DNA"/>
</dbReference>
<keyword evidence="13" id="KW-0496">Mitochondrion</keyword>